<evidence type="ECO:0000313" key="3">
    <source>
        <dbReference type="Proteomes" id="UP000651057"/>
    </source>
</evidence>
<dbReference type="Pfam" id="PF13354">
    <property type="entry name" value="Beta-lactamase2"/>
    <property type="match status" value="1"/>
</dbReference>
<protein>
    <submittedName>
        <fullName evidence="2">Serine hydrolase</fullName>
    </submittedName>
</protein>
<comment type="caution">
    <text evidence="2">The sequence shown here is derived from an EMBL/GenBank/DDBJ whole genome shotgun (WGS) entry which is preliminary data.</text>
</comment>
<dbReference type="Proteomes" id="UP000651057">
    <property type="component" value="Unassembled WGS sequence"/>
</dbReference>
<dbReference type="Gene3D" id="3.40.710.10">
    <property type="entry name" value="DD-peptidase/beta-lactamase superfamily"/>
    <property type="match status" value="1"/>
</dbReference>
<keyword evidence="3" id="KW-1185">Reference proteome</keyword>
<dbReference type="PROSITE" id="PS51257">
    <property type="entry name" value="PROKAR_LIPOPROTEIN"/>
    <property type="match status" value="1"/>
</dbReference>
<reference evidence="2" key="1">
    <citation type="submission" date="2021-01" db="EMBL/GenBank/DDBJ databases">
        <authorList>
            <person name="Zhong Y.L."/>
        </authorList>
    </citation>
    <scope>NUCLEOTIDE SEQUENCE</scope>
    <source>
        <strain evidence="2">KCTC 23302</strain>
    </source>
</reference>
<proteinExistence type="predicted"/>
<accession>A0A936ZTI0</accession>
<sequence>MFLSRNHIKNTLALLILTILIVSCSKENPLEIALKSKSKLIQRVMKSYDDYELQVIYTQIERDKNDTPIFKDFEFNVNDSLYFYPASSVKFPIALMALEKVKELQEKEVHINRKTSFKTQNDTLYTSIEEAITKIFAVSSNQSYNRLFEFLGQDYINNNLKSKNLNGRISHRLSAFHAQNLKTQSIQFKNNPDDSISVYEQEAIENLPLPKLTIKRLLKGKGYIYNDTLIPQPKDFSENNYLPLRSLHDIMKRVQFPEKYSASERFDIKPDDYAFVLKAMSLLPQEVGYDKKTYYDSYSKFFMYGDTKNDIPKNIRIYNKVGSAYGYLTDCSYIKDTHNTIEFMISATIHVNKNGIYNDDNYEYFEVGIPFLAQLGREIYQLEKREQ</sequence>
<gene>
    <name evidence="2" type="ORF">JJQ60_12845</name>
</gene>
<evidence type="ECO:0000313" key="2">
    <source>
        <dbReference type="EMBL" id="MBL0684408.1"/>
    </source>
</evidence>
<organism evidence="2 3">
    <name type="scientific">Aquimarina mytili</name>
    <dbReference type="NCBI Taxonomy" id="874423"/>
    <lineage>
        <taxon>Bacteria</taxon>
        <taxon>Pseudomonadati</taxon>
        <taxon>Bacteroidota</taxon>
        <taxon>Flavobacteriia</taxon>
        <taxon>Flavobacteriales</taxon>
        <taxon>Flavobacteriaceae</taxon>
        <taxon>Aquimarina</taxon>
    </lineage>
</organism>
<dbReference type="EMBL" id="JAERQJ010000004">
    <property type="protein sequence ID" value="MBL0684408.1"/>
    <property type="molecule type" value="Genomic_DNA"/>
</dbReference>
<dbReference type="AlphaFoldDB" id="A0A936ZTI0"/>
<dbReference type="InterPro" id="IPR012338">
    <property type="entry name" value="Beta-lactam/transpept-like"/>
</dbReference>
<feature type="domain" description="Beta-lactamase class A catalytic" evidence="1">
    <location>
        <begin position="74"/>
        <end position="335"/>
    </location>
</feature>
<dbReference type="GO" id="GO:0030655">
    <property type="term" value="P:beta-lactam antibiotic catabolic process"/>
    <property type="evidence" value="ECO:0007669"/>
    <property type="project" value="InterPro"/>
</dbReference>
<name>A0A936ZTI0_9FLAO</name>
<keyword evidence="2" id="KW-0378">Hydrolase</keyword>
<dbReference type="GO" id="GO:0008800">
    <property type="term" value="F:beta-lactamase activity"/>
    <property type="evidence" value="ECO:0007669"/>
    <property type="project" value="InterPro"/>
</dbReference>
<evidence type="ECO:0000259" key="1">
    <source>
        <dbReference type="Pfam" id="PF13354"/>
    </source>
</evidence>
<dbReference type="RefSeq" id="WP_201920528.1">
    <property type="nucleotide sequence ID" value="NZ_BAABAX010000003.1"/>
</dbReference>
<dbReference type="InterPro" id="IPR045155">
    <property type="entry name" value="Beta-lactam_cat"/>
</dbReference>
<dbReference type="SUPFAM" id="SSF56601">
    <property type="entry name" value="beta-lactamase/transpeptidase-like"/>
    <property type="match status" value="1"/>
</dbReference>